<keyword evidence="1 3" id="KW-0732">Signal</keyword>
<dbReference type="KEGG" id="ccal:108629205"/>
<evidence type="ECO:0000256" key="1">
    <source>
        <dbReference type="ARBA" id="ARBA00022729"/>
    </source>
</evidence>
<protein>
    <submittedName>
        <fullName evidence="6">Uncharacterized protein LOC108629205</fullName>
    </submittedName>
</protein>
<accession>A0AAJ7J9D5</accession>
<feature type="domain" description="Vitellogenin" evidence="4">
    <location>
        <begin position="21"/>
        <end position="695"/>
    </location>
</feature>
<sequence>MNTLIVLLGILAAAHAVPAHFPHGKVVTYQYIADAKAGVVEPSLHASQFGIEGLLHIHHDVTDPTLRNAYYVTLTDVKHGMHNGHMDPDHMPVTHPIADVANAIQNPFLIVFDENGHLQGVKLMENEPVWSKNMKKSIASMLQLDLANIHLQTPIKHHSFITHEDTIHGTCEVAYNVHAMDQLHPTSSNVFVVTKMHEPSNCTHFNHQVFNHAEPEQCHIEQQDGFTTASRRVFEIEHHDHDILIKKLVSYGVVNYLPWLAKLEAHYLMTNQTLILDNVSADVPHTVNFQNVPIVRDLAFEKPQTQYVPQADIDVTHGRHSVKLNELVVKLRKMLDEAAGYLKESHLEKKQPDWKHGQTINRLLNIMSYMNVETLEQVWNEVKNAKDTKEIAIRNIFLGIVPNVGTTAACLFTRNVVRTKSVPDWAAVLMLGVLPSHVKVPSKELIVQMEELLNLGDTVSTNVREASIFCFATLIHKTFKHEKHGVADPLLDRYLQYFTNHIKKEPTHHMRMVYMMAMKNVQLSHILPLLEPIIRGDVVVAEKPQTIRTLAIWSIKSVAVDHSHYIHDLLWPILTDISLPTATRIAAYDVLMTQLPDAGHLMNIHWLMVFEKNEHLYNYHVDTIKGLANSVDPCLMPVREIASKILSFTKPRHVVGTLSSKFHVEYVDEEYGFGETVKGSLVVDHLSGLPYVGSVEHVTSITRRPTTGWGIHWNIDGLDKVVKTTKHEVLGKAIKAIKNESVKNILTKVALDMPQTKDIDINVMFTMNNNVVSMFHSDKNNWLQILDEIKQWRRFLTQYMNNINWQTVLYHNHFEMHIPTDLGVPAVFASKVPSFDSVKGNVVLSEDKNLLGLKIKVKYQCWIHAEYMMSIYNPIADTWHSIRRASSQDVALPIDLNIGYNQDTKNLKITLPRLPVSDFSVAGIAIYAKNYVTITGDETDQLRSSCASCRHHEMVTGNINSKTYENVIDSKDTGLRLTMAVHNCESHVTPVSPVVEWLKVLSDQHKSTMGYKWVHLTMGIRQHMMRDIISGQGASCTTLIKVEPSIVYPTSMVDLTGKVSVQDLDHTHQKLDLFSNMRIDVRGTINVKAAASDESIRQWDANVNVILPQGHMNNSMKVMITRTTPGEKALKMCIEGQVDYQAVTTDLLNVDYGKKEVNWKMTANMGQSKEDKCVRDEMDVTMTVKGELLPEQKDHSVQNTMHDLCTKQRQNPLFHTEESDVPRTWHCIQDAILQSTLRKYTINMALRKVPPQVVSTANIMQDLLGAVSYPYVTYTSEHVEPGSARIILEYPLLTSVLDATVMTPTHSYELVHLPVGDPLWHVMLSNTHFGVSKLYKYFNGNFMHCSIYPRVLFTLDNGTLPFIIPDKWTLISGDYVDQTYSVFVKSVQNDKLALKVNIDGVELDVIPGDSGITVTVNNKPVDNYEKGVMVPENEPESYAIKLTKAYNNIAIESQMVPMHIYYVPKSVSVILDTVLQGQVAGVCGHMDGTHKETIPKIYTVSHF</sequence>
<dbReference type="SMART" id="SM00638">
    <property type="entry name" value="LPD_N"/>
    <property type="match status" value="1"/>
</dbReference>
<feature type="signal peptide" evidence="3">
    <location>
        <begin position="1"/>
        <end position="16"/>
    </location>
</feature>
<dbReference type="PANTHER" id="PTHR23345:SF33">
    <property type="entry name" value="CROSSVEINLESS D"/>
    <property type="match status" value="1"/>
</dbReference>
<dbReference type="InterPro" id="IPR011030">
    <property type="entry name" value="Lipovitellin_superhlx_dom"/>
</dbReference>
<dbReference type="RefSeq" id="XP_017887185.1">
    <property type="nucleotide sequence ID" value="XM_018031696.2"/>
</dbReference>
<evidence type="ECO:0000313" key="6">
    <source>
        <dbReference type="RefSeq" id="XP_017887185.1"/>
    </source>
</evidence>
<dbReference type="Proteomes" id="UP000694925">
    <property type="component" value="Unplaced"/>
</dbReference>
<comment type="caution">
    <text evidence="2">Lacks conserved residue(s) required for the propagation of feature annotation.</text>
</comment>
<proteinExistence type="predicted"/>
<keyword evidence="5" id="KW-1185">Reference proteome</keyword>
<dbReference type="InterPro" id="IPR015819">
    <property type="entry name" value="Lipid_transp_b-sht_shell"/>
</dbReference>
<dbReference type="Gene3D" id="2.30.230.10">
    <property type="entry name" value="Lipovitellin, beta-sheet shell regions, chain A"/>
    <property type="match status" value="1"/>
</dbReference>
<evidence type="ECO:0000256" key="3">
    <source>
        <dbReference type="SAM" id="SignalP"/>
    </source>
</evidence>
<dbReference type="Pfam" id="PF01347">
    <property type="entry name" value="Vitellogenin_N"/>
    <property type="match status" value="1"/>
</dbReference>
<dbReference type="CTD" id="100122522"/>
<name>A0AAJ7J9D5_9HYME</name>
<dbReference type="PROSITE" id="PS51211">
    <property type="entry name" value="VITELLOGENIN"/>
    <property type="match status" value="1"/>
</dbReference>
<dbReference type="InterPro" id="IPR050733">
    <property type="entry name" value="Vitellogenin/Apolipophorin"/>
</dbReference>
<dbReference type="InterPro" id="IPR015255">
    <property type="entry name" value="Vitellinogen_open_b-sht"/>
</dbReference>
<dbReference type="SMART" id="SM01169">
    <property type="entry name" value="DUF1943"/>
    <property type="match status" value="1"/>
</dbReference>
<dbReference type="GO" id="GO:0005319">
    <property type="term" value="F:lipid transporter activity"/>
    <property type="evidence" value="ECO:0007669"/>
    <property type="project" value="InterPro"/>
</dbReference>
<dbReference type="PANTHER" id="PTHR23345">
    <property type="entry name" value="VITELLOGENIN-RELATED"/>
    <property type="match status" value="1"/>
</dbReference>
<dbReference type="GeneID" id="108629205"/>
<dbReference type="InterPro" id="IPR015816">
    <property type="entry name" value="Vitellinogen_b-sht_N"/>
</dbReference>
<reference evidence="6" key="1">
    <citation type="submission" date="2025-08" db="UniProtKB">
        <authorList>
            <consortium name="RefSeq"/>
        </authorList>
    </citation>
    <scope>IDENTIFICATION</scope>
    <source>
        <tissue evidence="6">Whole body</tissue>
    </source>
</reference>
<evidence type="ECO:0000259" key="4">
    <source>
        <dbReference type="PROSITE" id="PS51211"/>
    </source>
</evidence>
<evidence type="ECO:0000313" key="5">
    <source>
        <dbReference type="Proteomes" id="UP000694925"/>
    </source>
</evidence>
<dbReference type="SUPFAM" id="SSF56968">
    <property type="entry name" value="Lipovitellin-phosvitin complex, beta-sheet shell regions"/>
    <property type="match status" value="2"/>
</dbReference>
<gene>
    <name evidence="6" type="primary">LOC108629205</name>
</gene>
<feature type="chain" id="PRO_5042610920" evidence="3">
    <location>
        <begin position="17"/>
        <end position="1503"/>
    </location>
</feature>
<dbReference type="InterPro" id="IPR001747">
    <property type="entry name" value="Vitellogenin_N"/>
</dbReference>
<dbReference type="Pfam" id="PF09172">
    <property type="entry name" value="Vit_open_b-sht"/>
    <property type="match status" value="1"/>
</dbReference>
<dbReference type="Gene3D" id="1.25.10.20">
    <property type="entry name" value="Vitellinogen, superhelical"/>
    <property type="match status" value="1"/>
</dbReference>
<evidence type="ECO:0000256" key="2">
    <source>
        <dbReference type="PROSITE-ProRule" id="PRU00557"/>
    </source>
</evidence>
<organism evidence="5 6">
    <name type="scientific">Ceratina calcarata</name>
    <dbReference type="NCBI Taxonomy" id="156304"/>
    <lineage>
        <taxon>Eukaryota</taxon>
        <taxon>Metazoa</taxon>
        <taxon>Ecdysozoa</taxon>
        <taxon>Arthropoda</taxon>
        <taxon>Hexapoda</taxon>
        <taxon>Insecta</taxon>
        <taxon>Pterygota</taxon>
        <taxon>Neoptera</taxon>
        <taxon>Endopterygota</taxon>
        <taxon>Hymenoptera</taxon>
        <taxon>Apocrita</taxon>
        <taxon>Aculeata</taxon>
        <taxon>Apoidea</taxon>
        <taxon>Anthophila</taxon>
        <taxon>Apidae</taxon>
        <taxon>Ceratina</taxon>
        <taxon>Zadontomerus</taxon>
    </lineage>
</organism>
<dbReference type="SUPFAM" id="SSF48431">
    <property type="entry name" value="Lipovitellin-phosvitin complex, superhelical domain"/>
    <property type="match status" value="1"/>
</dbReference>